<accession>A0A0K1PFC0</accession>
<feature type="transmembrane region" description="Helical" evidence="1">
    <location>
        <begin position="20"/>
        <end position="40"/>
    </location>
</feature>
<dbReference type="KEGG" id="vin:AKJ08_2201"/>
<organism evidence="2 3">
    <name type="scientific">Vulgatibacter incomptus</name>
    <dbReference type="NCBI Taxonomy" id="1391653"/>
    <lineage>
        <taxon>Bacteria</taxon>
        <taxon>Pseudomonadati</taxon>
        <taxon>Myxococcota</taxon>
        <taxon>Myxococcia</taxon>
        <taxon>Myxococcales</taxon>
        <taxon>Cystobacterineae</taxon>
        <taxon>Vulgatibacteraceae</taxon>
        <taxon>Vulgatibacter</taxon>
    </lineage>
</organism>
<dbReference type="PROSITE" id="PS51257">
    <property type="entry name" value="PROKAR_LIPOPROTEIN"/>
    <property type="match status" value="1"/>
</dbReference>
<proteinExistence type="predicted"/>
<dbReference type="Proteomes" id="UP000055590">
    <property type="component" value="Chromosome"/>
</dbReference>
<evidence type="ECO:0000313" key="2">
    <source>
        <dbReference type="EMBL" id="AKU91814.1"/>
    </source>
</evidence>
<keyword evidence="1" id="KW-0472">Membrane</keyword>
<reference evidence="2 3" key="1">
    <citation type="submission" date="2015-08" db="EMBL/GenBank/DDBJ databases">
        <authorList>
            <person name="Babu N.S."/>
            <person name="Beckwith C.J."/>
            <person name="Beseler K.G."/>
            <person name="Brison A."/>
            <person name="Carone J.V."/>
            <person name="Caskin T.P."/>
            <person name="Diamond M."/>
            <person name="Durham M.E."/>
            <person name="Foxe J.M."/>
            <person name="Go M."/>
            <person name="Henderson B.A."/>
            <person name="Jones I.B."/>
            <person name="McGettigan J.A."/>
            <person name="Micheletti S.J."/>
            <person name="Nasrallah M.E."/>
            <person name="Ortiz D."/>
            <person name="Piller C.R."/>
            <person name="Privatt S.R."/>
            <person name="Schneider S.L."/>
            <person name="Sharp S."/>
            <person name="Smith T.C."/>
            <person name="Stanton J.D."/>
            <person name="Ullery H.E."/>
            <person name="Wilson R.J."/>
            <person name="Serrano M.G."/>
            <person name="Buck G."/>
            <person name="Lee V."/>
            <person name="Wang Y."/>
            <person name="Carvalho R."/>
            <person name="Voegtly L."/>
            <person name="Shi R."/>
            <person name="Duckworth R."/>
            <person name="Johnson A."/>
            <person name="Loviza R."/>
            <person name="Walstead R."/>
            <person name="Shah Z."/>
            <person name="Kiflezghi M."/>
            <person name="Wade K."/>
            <person name="Ball S.L."/>
            <person name="Bradley K.W."/>
            <person name="Asai D.J."/>
            <person name="Bowman C.A."/>
            <person name="Russell D.A."/>
            <person name="Pope W.H."/>
            <person name="Jacobs-Sera D."/>
            <person name="Hendrix R.W."/>
            <person name="Hatfull G.F."/>
        </authorList>
    </citation>
    <scope>NUCLEOTIDE SEQUENCE [LARGE SCALE GENOMIC DNA]</scope>
    <source>
        <strain evidence="2 3">DSM 27710</strain>
    </source>
</reference>
<dbReference type="AlphaFoldDB" id="A0A0K1PFC0"/>
<sequence length="48" mass="5262">MKISVPQVRARYLQLALRAIAPFFCSAFGFACARALLFVCSPPARESS</sequence>
<keyword evidence="1" id="KW-1133">Transmembrane helix</keyword>
<gene>
    <name evidence="2" type="ORF">AKJ08_2201</name>
</gene>
<keyword evidence="3" id="KW-1185">Reference proteome</keyword>
<dbReference type="EMBL" id="CP012332">
    <property type="protein sequence ID" value="AKU91814.1"/>
    <property type="molecule type" value="Genomic_DNA"/>
</dbReference>
<evidence type="ECO:0000256" key="1">
    <source>
        <dbReference type="SAM" id="Phobius"/>
    </source>
</evidence>
<name>A0A0K1PFC0_9BACT</name>
<protein>
    <submittedName>
        <fullName evidence="2">Uncharacterized protein</fullName>
    </submittedName>
</protein>
<keyword evidence="1" id="KW-0812">Transmembrane</keyword>
<evidence type="ECO:0000313" key="3">
    <source>
        <dbReference type="Proteomes" id="UP000055590"/>
    </source>
</evidence>
<dbReference type="STRING" id="1391653.AKJ08_2201"/>